<accession>A0A6J5NVC7</accession>
<name>A0A6J5NVC7_9CAUD</name>
<proteinExistence type="predicted"/>
<evidence type="ECO:0000313" key="1">
    <source>
        <dbReference type="EMBL" id="CAB4162752.1"/>
    </source>
</evidence>
<reference evidence="1" key="1">
    <citation type="submission" date="2020-04" db="EMBL/GenBank/DDBJ databases">
        <authorList>
            <person name="Chiriac C."/>
            <person name="Salcher M."/>
            <person name="Ghai R."/>
            <person name="Kavagutti S V."/>
        </authorList>
    </citation>
    <scope>NUCLEOTIDE SEQUENCE</scope>
</reference>
<organism evidence="1">
    <name type="scientific">uncultured Caudovirales phage</name>
    <dbReference type="NCBI Taxonomy" id="2100421"/>
    <lineage>
        <taxon>Viruses</taxon>
        <taxon>Duplodnaviria</taxon>
        <taxon>Heunggongvirae</taxon>
        <taxon>Uroviricota</taxon>
        <taxon>Caudoviricetes</taxon>
        <taxon>Peduoviridae</taxon>
        <taxon>Maltschvirus</taxon>
        <taxon>Maltschvirus maltsch</taxon>
    </lineage>
</organism>
<gene>
    <name evidence="1" type="ORF">UFOVP787_106</name>
</gene>
<evidence type="ECO:0008006" key="2">
    <source>
        <dbReference type="Google" id="ProtNLM"/>
    </source>
</evidence>
<protein>
    <recommendedName>
        <fullName evidence="2">Tail tube protein</fullName>
    </recommendedName>
</protein>
<sequence>MPFNINSFKSNIQDYGVLKNNKFELLVTPPQIMLGNTLNNLGTPVSIADVIYNTRFRVDQIQAPGVSLLSVDNSRHGVGPTQKQPFSAQFQEISFSIIVDGFGEIWQFWYNWVRNIFQFNGTDSSFSGDAYSIASYASEYKDNYATTMQLIIYDDFGNSIQKINLYQAFPGSIREIPLSWGDNQNLLRLNISVSFSEYTIVGSSLENVQSLPSFTNISQLINSFNV</sequence>
<dbReference type="EMBL" id="LR796734">
    <property type="protein sequence ID" value="CAB4162752.1"/>
    <property type="molecule type" value="Genomic_DNA"/>
</dbReference>